<keyword evidence="3 8" id="KW-0479">Metal-binding</keyword>
<evidence type="ECO:0000256" key="6">
    <source>
        <dbReference type="ARBA" id="ARBA00022840"/>
    </source>
</evidence>
<dbReference type="GO" id="GO:1990077">
    <property type="term" value="C:primosome complex"/>
    <property type="evidence" value="ECO:0007669"/>
    <property type="project" value="UniProtKB-UniRule"/>
</dbReference>
<accession>A0A199NST0</accession>
<evidence type="ECO:0000313" key="11">
    <source>
        <dbReference type="EMBL" id="OAX51977.1"/>
    </source>
</evidence>
<dbReference type="GO" id="GO:0003677">
    <property type="term" value="F:DNA binding"/>
    <property type="evidence" value="ECO:0007669"/>
    <property type="project" value="UniProtKB-UniRule"/>
</dbReference>
<dbReference type="Pfam" id="PF17764">
    <property type="entry name" value="PriA_3primeBD"/>
    <property type="match status" value="1"/>
</dbReference>
<dbReference type="GO" id="GO:0006269">
    <property type="term" value="P:DNA replication, synthesis of primer"/>
    <property type="evidence" value="ECO:0007669"/>
    <property type="project" value="UniProtKB-KW"/>
</dbReference>
<feature type="binding site" evidence="8">
    <location>
        <position position="438"/>
    </location>
    <ligand>
        <name>Zn(2+)</name>
        <dbReference type="ChEBI" id="CHEBI:29105"/>
        <label>2</label>
    </ligand>
</feature>
<dbReference type="GO" id="GO:0006310">
    <property type="term" value="P:DNA recombination"/>
    <property type="evidence" value="ECO:0007669"/>
    <property type="project" value="InterPro"/>
</dbReference>
<feature type="binding site" evidence="8">
    <location>
        <position position="454"/>
    </location>
    <ligand>
        <name>Zn(2+)</name>
        <dbReference type="ChEBI" id="CHEBI:29105"/>
        <label>2</label>
    </ligand>
</feature>
<dbReference type="InterPro" id="IPR027417">
    <property type="entry name" value="P-loop_NTPase"/>
</dbReference>
<evidence type="ECO:0000256" key="7">
    <source>
        <dbReference type="ARBA" id="ARBA00023125"/>
    </source>
</evidence>
<dbReference type="HAMAP" id="MF_00983">
    <property type="entry name" value="PriA"/>
    <property type="match status" value="1"/>
</dbReference>
<feature type="region of interest" description="Disordered" evidence="9">
    <location>
        <begin position="143"/>
        <end position="171"/>
    </location>
</feature>
<evidence type="ECO:0000259" key="10">
    <source>
        <dbReference type="Pfam" id="PF17764"/>
    </source>
</evidence>
<keyword evidence="6 8" id="KW-0067">ATP-binding</keyword>
<feature type="binding site" evidence="8">
    <location>
        <position position="435"/>
    </location>
    <ligand>
        <name>Zn(2+)</name>
        <dbReference type="ChEBI" id="CHEBI:29105"/>
        <label>2</label>
    </ligand>
</feature>
<feature type="binding site" evidence="8">
    <location>
        <position position="457"/>
    </location>
    <ligand>
        <name>Zn(2+)</name>
        <dbReference type="ChEBI" id="CHEBI:29105"/>
        <label>2</label>
    </ligand>
</feature>
<evidence type="ECO:0000313" key="12">
    <source>
        <dbReference type="Proteomes" id="UP000053171"/>
    </source>
</evidence>
<feature type="binding site" evidence="8">
    <location>
        <position position="426"/>
    </location>
    <ligand>
        <name>Zn(2+)</name>
        <dbReference type="ChEBI" id="CHEBI:29105"/>
        <label>1</label>
    </ligand>
</feature>
<comment type="function">
    <text evidence="8">Initiates the restart of stalled replication forks, which reloads the replicative helicase on sites other than the origin of replication. Recognizes and binds to abandoned replication forks and remodels them to uncover a helicase loading site. Promotes assembly of the primosome at these replication forks.</text>
</comment>
<name>A0A199NST0_9MICC</name>
<comment type="subunit">
    <text evidence="8">Component of the replication restart primosome.</text>
</comment>
<keyword evidence="12" id="KW-1185">Reference proteome</keyword>
<dbReference type="InterPro" id="IPR041222">
    <property type="entry name" value="PriA_3primeBD"/>
</dbReference>
<dbReference type="GO" id="GO:0006302">
    <property type="term" value="P:double-strand break repair"/>
    <property type="evidence" value="ECO:0007669"/>
    <property type="project" value="InterPro"/>
</dbReference>
<proteinExistence type="inferred from homology"/>
<reference evidence="11" key="1">
    <citation type="submission" date="2016-06" db="EMBL/GenBank/DDBJ databases">
        <title>Identification of putative biosynthetic pathways for the production of bioactive secondary metabolites by the marine actinomycete Kocuria kristinae RUTW2-3.</title>
        <authorList>
            <person name="Waterworth S.C."/>
            <person name="Walmsley T.A."/>
            <person name="Matongo T."/>
            <person name="Davies-Coleman M.T."/>
            <person name="Dorrington R.A."/>
        </authorList>
    </citation>
    <scope>NUCLEOTIDE SEQUENCE [LARGE SCALE GENOMIC DNA]</scope>
    <source>
        <strain evidence="11">RUTW2-3</strain>
    </source>
</reference>
<organism evidence="11 12">
    <name type="scientific">Rothia kristinae</name>
    <dbReference type="NCBI Taxonomy" id="37923"/>
    <lineage>
        <taxon>Bacteria</taxon>
        <taxon>Bacillati</taxon>
        <taxon>Actinomycetota</taxon>
        <taxon>Actinomycetes</taxon>
        <taxon>Micrococcales</taxon>
        <taxon>Micrococcaceae</taxon>
        <taxon>Rothia</taxon>
    </lineage>
</organism>
<keyword evidence="1 8" id="KW-0639">Primosome</keyword>
<dbReference type="GO" id="GO:0005524">
    <property type="term" value="F:ATP binding"/>
    <property type="evidence" value="ECO:0007669"/>
    <property type="project" value="UniProtKB-UniRule"/>
</dbReference>
<dbReference type="GO" id="GO:0008270">
    <property type="term" value="F:zinc ion binding"/>
    <property type="evidence" value="ECO:0007669"/>
    <property type="project" value="UniProtKB-UniRule"/>
</dbReference>
<dbReference type="Proteomes" id="UP000053171">
    <property type="component" value="Unassembled WGS sequence"/>
</dbReference>
<dbReference type="GO" id="GO:0043138">
    <property type="term" value="F:3'-5' DNA helicase activity"/>
    <property type="evidence" value="ECO:0007669"/>
    <property type="project" value="TreeGrafter"/>
</dbReference>
<dbReference type="SUPFAM" id="SSF52540">
    <property type="entry name" value="P-loop containing nucleoside triphosphate hydrolases"/>
    <property type="match status" value="1"/>
</dbReference>
<keyword evidence="5 8" id="KW-0862">Zinc</keyword>
<protein>
    <recommendedName>
        <fullName evidence="8">Probable replication restart protein PriA</fullName>
    </recommendedName>
    <alternativeName>
        <fullName evidence="8">Putative ATP-dependent DNA helicase PriA</fullName>
    </alternativeName>
</protein>
<dbReference type="Gene3D" id="3.40.1440.60">
    <property type="entry name" value="PriA, 3(prime) DNA-binding domain"/>
    <property type="match status" value="1"/>
</dbReference>
<gene>
    <name evidence="8" type="primary">priA</name>
    <name evidence="11" type="ORF">AN277_0205675</name>
</gene>
<dbReference type="Gene3D" id="3.40.50.300">
    <property type="entry name" value="P-loop containing nucleotide triphosphate hydrolases"/>
    <property type="match status" value="1"/>
</dbReference>
<evidence type="ECO:0000256" key="3">
    <source>
        <dbReference type="ARBA" id="ARBA00022723"/>
    </source>
</evidence>
<feature type="binding site" evidence="8">
    <location>
        <position position="466"/>
    </location>
    <ligand>
        <name>Zn(2+)</name>
        <dbReference type="ChEBI" id="CHEBI:29105"/>
        <label>1</label>
    </ligand>
</feature>
<dbReference type="InterPro" id="IPR005259">
    <property type="entry name" value="PriA"/>
</dbReference>
<evidence type="ECO:0000256" key="1">
    <source>
        <dbReference type="ARBA" id="ARBA00022515"/>
    </source>
</evidence>
<sequence length="703" mass="75377">MLPGMEELGAPEPTAPGTSPGAEHRPVARVAIDTRVPHLDRLFDYEVPAELDEQAQPGVRVRVSFHGRVQVAWLVERVDTTAAETSLRRILEVVSPLRLLTEQTWELVRAVAARMAGLDADVLRLAVPPRAARTEQAFLREHPGLLTGPQPPPAPPVAELDSELHSDPGPASTGPWGLYRGGAAFLAALGAERDPGQPTPRAVAALAPSAEADWARLLAAACRAAVSAGRRALVIVPDATALDRLAAALAPLFDAERIARLSNDEGLSERAGAHLRARAGLADVVIGTRSAAFAPVPELGLLACFDDGDSNLTERQAPYAHARDVLLLRSARQEVPLLLSGYAVSAEAQRLVDTGWAVPLSPDREDLRRTSPLVVATSDSYQRARDPLAALARIPQRAHQAARRALEHGPVLVQVARTGYAPTLACQRCRTPARCPHCHGPLGLTRDSRSHAECRWCGRAAADWACPSCGNRTWRLSTVGALRTAEELGRAFPRVPVISSSGEHVRAQVPDRPALVVATPGAEPRVPGGYRAALLLDGDRMLQRDALRSTEDVLRRWANACALVRSRQEGGEVVVTAEQSSVLAALVRWDPSGWARRELAERRELGLPPAVRTAAITGPRTGVEAFLRALDPPSLGQAPALRVIDPIPLEPDGEDQELYRALVFMSYGIAPQVTAALRRVRAASSAAREHAPVQVRCDGSDVL</sequence>
<evidence type="ECO:0000256" key="8">
    <source>
        <dbReference type="HAMAP-Rule" id="MF_00983"/>
    </source>
</evidence>
<feature type="binding site" evidence="8">
    <location>
        <position position="429"/>
    </location>
    <ligand>
        <name>Zn(2+)</name>
        <dbReference type="ChEBI" id="CHEBI:29105"/>
        <label>1</label>
    </ligand>
</feature>
<evidence type="ECO:0000256" key="9">
    <source>
        <dbReference type="SAM" id="MobiDB-lite"/>
    </source>
</evidence>
<evidence type="ECO:0000256" key="5">
    <source>
        <dbReference type="ARBA" id="ARBA00022833"/>
    </source>
</evidence>
<dbReference type="PANTHER" id="PTHR30580">
    <property type="entry name" value="PRIMOSOMAL PROTEIN N"/>
    <property type="match status" value="1"/>
</dbReference>
<keyword evidence="2 8" id="KW-0235">DNA replication</keyword>
<feature type="region of interest" description="Disordered" evidence="9">
    <location>
        <begin position="1"/>
        <end position="25"/>
    </location>
</feature>
<dbReference type="PANTHER" id="PTHR30580:SF0">
    <property type="entry name" value="PRIMOSOMAL PROTEIN N"/>
    <property type="match status" value="1"/>
</dbReference>
<keyword evidence="4 8" id="KW-0547">Nucleotide-binding</keyword>
<comment type="caution">
    <text evidence="8">As this protein does not have any detectable helicase domains, it probably does not have helicase activity.</text>
</comment>
<dbReference type="GO" id="GO:0006270">
    <property type="term" value="P:DNA replication initiation"/>
    <property type="evidence" value="ECO:0007669"/>
    <property type="project" value="TreeGrafter"/>
</dbReference>
<comment type="similarity">
    <text evidence="8">Belongs to the helicase family. PriA subfamily.</text>
</comment>
<dbReference type="AlphaFoldDB" id="A0A199NST0"/>
<dbReference type="InterPro" id="IPR042115">
    <property type="entry name" value="PriA_3primeBD_sf"/>
</dbReference>
<evidence type="ECO:0000256" key="4">
    <source>
        <dbReference type="ARBA" id="ARBA00022741"/>
    </source>
</evidence>
<keyword evidence="7 8" id="KW-0238">DNA-binding</keyword>
<evidence type="ECO:0000256" key="2">
    <source>
        <dbReference type="ARBA" id="ARBA00022705"/>
    </source>
</evidence>
<comment type="caution">
    <text evidence="11">The sequence shown here is derived from an EMBL/GenBank/DDBJ whole genome shotgun (WGS) entry which is preliminary data.</text>
</comment>
<feature type="domain" description="Primosomal protein N' 3' DNA-binding" evidence="10">
    <location>
        <begin position="30"/>
        <end position="128"/>
    </location>
</feature>
<comment type="cofactor">
    <cofactor evidence="8">
        <name>Zn(2+)</name>
        <dbReference type="ChEBI" id="CHEBI:29105"/>
    </cofactor>
    <text evidence="8">Binds 2 zinc ions per subunit.</text>
</comment>
<dbReference type="EMBL" id="LJBJ02000009">
    <property type="protein sequence ID" value="OAX51977.1"/>
    <property type="molecule type" value="Genomic_DNA"/>
</dbReference>
<feature type="binding site" evidence="8">
    <location>
        <position position="469"/>
    </location>
    <ligand>
        <name>Zn(2+)</name>
        <dbReference type="ChEBI" id="CHEBI:29105"/>
        <label>1</label>
    </ligand>
</feature>